<proteinExistence type="predicted"/>
<feature type="transmembrane region" description="Helical" evidence="10">
    <location>
        <begin position="20"/>
        <end position="40"/>
    </location>
</feature>
<comment type="caution">
    <text evidence="13">The sequence shown here is derived from an EMBL/GenBank/DDBJ whole genome shotgun (WGS) entry which is preliminary data.</text>
</comment>
<dbReference type="SUPFAM" id="SSF90123">
    <property type="entry name" value="ABC transporter transmembrane region"/>
    <property type="match status" value="1"/>
</dbReference>
<keyword evidence="4 10" id="KW-0812">Transmembrane</keyword>
<dbReference type="InterPro" id="IPR039421">
    <property type="entry name" value="Type_1_exporter"/>
</dbReference>
<dbReference type="GO" id="GO:0005524">
    <property type="term" value="F:ATP binding"/>
    <property type="evidence" value="ECO:0007669"/>
    <property type="project" value="UniProtKB-KW"/>
</dbReference>
<feature type="domain" description="ABC transmembrane type-1" evidence="12">
    <location>
        <begin position="16"/>
        <end position="298"/>
    </location>
</feature>
<keyword evidence="5" id="KW-0547">Nucleotide-binding</keyword>
<feature type="transmembrane region" description="Helical" evidence="10">
    <location>
        <begin position="157"/>
        <end position="174"/>
    </location>
</feature>
<keyword evidence="2" id="KW-0813">Transport</keyword>
<keyword evidence="9" id="KW-0175">Coiled coil</keyword>
<dbReference type="Pfam" id="PF00664">
    <property type="entry name" value="ABC_membrane"/>
    <property type="match status" value="1"/>
</dbReference>
<evidence type="ECO:0000259" key="11">
    <source>
        <dbReference type="PROSITE" id="PS50893"/>
    </source>
</evidence>
<keyword evidence="6 13" id="KW-0067">ATP-binding</keyword>
<dbReference type="InterPro" id="IPR027417">
    <property type="entry name" value="P-loop_NTPase"/>
</dbReference>
<organism evidence="13 14">
    <name type="scientific">Cuneatibacter caecimuris</name>
    <dbReference type="NCBI Taxonomy" id="1796618"/>
    <lineage>
        <taxon>Bacteria</taxon>
        <taxon>Bacillati</taxon>
        <taxon>Bacillota</taxon>
        <taxon>Clostridia</taxon>
        <taxon>Lachnospirales</taxon>
        <taxon>Lachnospiraceae</taxon>
        <taxon>Cuneatibacter</taxon>
    </lineage>
</organism>
<dbReference type="AlphaFoldDB" id="A0A4V2F871"/>
<evidence type="ECO:0000256" key="7">
    <source>
        <dbReference type="ARBA" id="ARBA00022989"/>
    </source>
</evidence>
<dbReference type="CDD" id="cd18548">
    <property type="entry name" value="ABC_6TM_Tm287_like"/>
    <property type="match status" value="1"/>
</dbReference>
<keyword evidence="7 10" id="KW-1133">Transmembrane helix</keyword>
<evidence type="ECO:0000256" key="4">
    <source>
        <dbReference type="ARBA" id="ARBA00022692"/>
    </source>
</evidence>
<feature type="transmembrane region" description="Helical" evidence="10">
    <location>
        <begin position="278"/>
        <end position="297"/>
    </location>
</feature>
<feature type="domain" description="ABC transporter" evidence="11">
    <location>
        <begin position="335"/>
        <end position="574"/>
    </location>
</feature>
<feature type="transmembrane region" description="Helical" evidence="10">
    <location>
        <begin position="238"/>
        <end position="258"/>
    </location>
</feature>
<dbReference type="SUPFAM" id="SSF52540">
    <property type="entry name" value="P-loop containing nucleoside triphosphate hydrolases"/>
    <property type="match status" value="1"/>
</dbReference>
<dbReference type="GO" id="GO:0005886">
    <property type="term" value="C:plasma membrane"/>
    <property type="evidence" value="ECO:0007669"/>
    <property type="project" value="UniProtKB-SubCell"/>
</dbReference>
<name>A0A4V2F871_9FIRM</name>
<evidence type="ECO:0000256" key="6">
    <source>
        <dbReference type="ARBA" id="ARBA00022840"/>
    </source>
</evidence>
<dbReference type="PANTHER" id="PTHR43394">
    <property type="entry name" value="ATP-DEPENDENT PERMEASE MDL1, MITOCHONDRIAL"/>
    <property type="match status" value="1"/>
</dbReference>
<dbReference type="RefSeq" id="WP_130432738.1">
    <property type="nucleotide sequence ID" value="NZ_SGXF01000001.1"/>
</dbReference>
<dbReference type="OrthoDB" id="9762778at2"/>
<dbReference type="Proteomes" id="UP000292927">
    <property type="component" value="Unassembled WGS sequence"/>
</dbReference>
<dbReference type="PROSITE" id="PS50929">
    <property type="entry name" value="ABC_TM1F"/>
    <property type="match status" value="1"/>
</dbReference>
<evidence type="ECO:0000259" key="12">
    <source>
        <dbReference type="PROSITE" id="PS50929"/>
    </source>
</evidence>
<dbReference type="GO" id="GO:0016887">
    <property type="term" value="F:ATP hydrolysis activity"/>
    <property type="evidence" value="ECO:0007669"/>
    <property type="project" value="InterPro"/>
</dbReference>
<dbReference type="InterPro" id="IPR017871">
    <property type="entry name" value="ABC_transporter-like_CS"/>
</dbReference>
<accession>A0A4V2F871</accession>
<evidence type="ECO:0000256" key="10">
    <source>
        <dbReference type="SAM" id="Phobius"/>
    </source>
</evidence>
<evidence type="ECO:0000256" key="1">
    <source>
        <dbReference type="ARBA" id="ARBA00004651"/>
    </source>
</evidence>
<dbReference type="FunFam" id="3.40.50.300:FF:000221">
    <property type="entry name" value="Multidrug ABC transporter ATP-binding protein"/>
    <property type="match status" value="1"/>
</dbReference>
<evidence type="ECO:0000256" key="2">
    <source>
        <dbReference type="ARBA" id="ARBA00022448"/>
    </source>
</evidence>
<dbReference type="InterPro" id="IPR036640">
    <property type="entry name" value="ABC1_TM_sf"/>
</dbReference>
<dbReference type="InterPro" id="IPR003439">
    <property type="entry name" value="ABC_transporter-like_ATP-bd"/>
</dbReference>
<dbReference type="SMART" id="SM00382">
    <property type="entry name" value="AAA"/>
    <property type="match status" value="1"/>
</dbReference>
<dbReference type="PANTHER" id="PTHR43394:SF1">
    <property type="entry name" value="ATP-BINDING CASSETTE SUB-FAMILY B MEMBER 10, MITOCHONDRIAL"/>
    <property type="match status" value="1"/>
</dbReference>
<evidence type="ECO:0000256" key="9">
    <source>
        <dbReference type="SAM" id="Coils"/>
    </source>
</evidence>
<keyword evidence="14" id="KW-1185">Reference proteome</keyword>
<feature type="transmembrane region" description="Helical" evidence="10">
    <location>
        <begin position="52"/>
        <end position="72"/>
    </location>
</feature>
<dbReference type="InterPro" id="IPR011527">
    <property type="entry name" value="ABC1_TM_dom"/>
</dbReference>
<dbReference type="Pfam" id="PF00005">
    <property type="entry name" value="ABC_tran"/>
    <property type="match status" value="1"/>
</dbReference>
<dbReference type="InterPro" id="IPR003593">
    <property type="entry name" value="AAA+_ATPase"/>
</dbReference>
<dbReference type="Gene3D" id="1.20.1560.10">
    <property type="entry name" value="ABC transporter type 1, transmembrane domain"/>
    <property type="match status" value="1"/>
</dbReference>
<sequence>MIRLARYLKYFKKQVVIGPAFKLGEAVFELIVPLVMARIIDVGIRNQDTGYILRMGGLMVALGLMGLCFALICQYSAAKASQGVGTMLRDDLFRHLNQLSHGELDKIGTNSMITRVTNDVNQIQLAVAMLIRLVVRAPFLVVGAIIMSMMLDLKLSLIFLAVAPLVALVLYAVMSRSIPFYRVRQKRLDRISLITRENLSGVRVVRAFAKQQKEEERFEEANQELTDLVVRVGKLSAVLNPATFLIMNTAILLIIYFGGYRVLDGAMTQGEVYAMVNYMTQISLALVVVANLVVIFTKASASAARINEIFDIRPGMKEGELQPGQIRPVPGAPRIEFDHVSFAYPGGEKDSSKDALSDAVFSVRPGETLGIIGGTGSGKTTLVNLIPRFYEATKGQVLVDGIPVQDYSFKALRRQIGIVPQKAVLFYGTIRDNLRWGNEDAPQEVLEWAAKTAQAQDFIRQQNKGYDTLVLQGAKNFSGGQKQRLTIARALAAQPKILILDDSSSALDYATDARLRQALKDECRDMTVVIVSQRTSSIRHADQILVLDDGKIVGKGTHEELLKDCKEYREICESQESSGEEVK</sequence>
<dbReference type="PROSITE" id="PS00211">
    <property type="entry name" value="ABC_TRANSPORTER_1"/>
    <property type="match status" value="1"/>
</dbReference>
<dbReference type="EMBL" id="SGXF01000001">
    <property type="protein sequence ID" value="RZT02397.1"/>
    <property type="molecule type" value="Genomic_DNA"/>
</dbReference>
<feature type="coiled-coil region" evidence="9">
    <location>
        <begin position="204"/>
        <end position="231"/>
    </location>
</feature>
<evidence type="ECO:0000313" key="13">
    <source>
        <dbReference type="EMBL" id="RZT02397.1"/>
    </source>
</evidence>
<dbReference type="PROSITE" id="PS50893">
    <property type="entry name" value="ABC_TRANSPORTER_2"/>
    <property type="match status" value="1"/>
</dbReference>
<evidence type="ECO:0000256" key="8">
    <source>
        <dbReference type="ARBA" id="ARBA00023136"/>
    </source>
</evidence>
<evidence type="ECO:0000313" key="14">
    <source>
        <dbReference type="Proteomes" id="UP000292927"/>
    </source>
</evidence>
<keyword evidence="3" id="KW-1003">Cell membrane</keyword>
<gene>
    <name evidence="13" type="ORF">EV209_0510</name>
</gene>
<evidence type="ECO:0000256" key="3">
    <source>
        <dbReference type="ARBA" id="ARBA00022475"/>
    </source>
</evidence>
<dbReference type="GO" id="GO:0015421">
    <property type="term" value="F:ABC-type oligopeptide transporter activity"/>
    <property type="evidence" value="ECO:0007669"/>
    <property type="project" value="TreeGrafter"/>
</dbReference>
<keyword evidence="8 10" id="KW-0472">Membrane</keyword>
<evidence type="ECO:0000256" key="5">
    <source>
        <dbReference type="ARBA" id="ARBA00022741"/>
    </source>
</evidence>
<feature type="transmembrane region" description="Helical" evidence="10">
    <location>
        <begin position="133"/>
        <end position="151"/>
    </location>
</feature>
<comment type="subcellular location">
    <subcellularLocation>
        <location evidence="1">Cell membrane</location>
        <topology evidence="1">Multi-pass membrane protein</topology>
    </subcellularLocation>
</comment>
<reference evidence="13 14" key="1">
    <citation type="submission" date="2019-02" db="EMBL/GenBank/DDBJ databases">
        <title>Genomic Encyclopedia of Type Strains, Phase IV (KMG-IV): sequencing the most valuable type-strain genomes for metagenomic binning, comparative biology and taxonomic classification.</title>
        <authorList>
            <person name="Goeker M."/>
        </authorList>
    </citation>
    <scope>NUCLEOTIDE SEQUENCE [LARGE SCALE GENOMIC DNA]</scope>
    <source>
        <strain evidence="13 14">DSM 29486</strain>
    </source>
</reference>
<dbReference type="Gene3D" id="3.40.50.300">
    <property type="entry name" value="P-loop containing nucleotide triphosphate hydrolases"/>
    <property type="match status" value="1"/>
</dbReference>
<protein>
    <submittedName>
        <fullName evidence="13">ATP-binding cassette subfamily B protein</fullName>
    </submittedName>
</protein>